<evidence type="ECO:0000256" key="5">
    <source>
        <dbReference type="ARBA" id="ARBA00023054"/>
    </source>
</evidence>
<keyword evidence="3 8" id="KW-0862">Zinc</keyword>
<keyword evidence="4 7" id="KW-0694">RNA-binding</keyword>
<dbReference type="PROSITE" id="PS50102">
    <property type="entry name" value="RRM"/>
    <property type="match status" value="1"/>
</dbReference>
<feature type="compositionally biased region" description="Basic and acidic residues" evidence="9">
    <location>
        <begin position="226"/>
        <end position="237"/>
    </location>
</feature>
<evidence type="ECO:0000313" key="12">
    <source>
        <dbReference type="EMBL" id="JAS85988.1"/>
    </source>
</evidence>
<keyword evidence="2 8" id="KW-0863">Zinc-finger</keyword>
<evidence type="ECO:0000256" key="9">
    <source>
        <dbReference type="SAM" id="MobiDB-lite"/>
    </source>
</evidence>
<gene>
    <name evidence="12" type="ORF">g.28764</name>
</gene>
<dbReference type="GO" id="GO:0005634">
    <property type="term" value="C:nucleus"/>
    <property type="evidence" value="ECO:0007669"/>
    <property type="project" value="TreeGrafter"/>
</dbReference>
<feature type="compositionally biased region" description="Low complexity" evidence="9">
    <location>
        <begin position="286"/>
        <end position="302"/>
    </location>
</feature>
<feature type="compositionally biased region" description="Basic and acidic residues" evidence="9">
    <location>
        <begin position="190"/>
        <end position="219"/>
    </location>
</feature>
<feature type="region of interest" description="Disordered" evidence="9">
    <location>
        <begin position="638"/>
        <end position="677"/>
    </location>
</feature>
<reference evidence="12" key="1">
    <citation type="submission" date="2015-11" db="EMBL/GenBank/DDBJ databases">
        <title>De novo transcriptome assembly of four potential Pierce s Disease insect vectors from Arizona vineyards.</title>
        <authorList>
            <person name="Tassone E.E."/>
        </authorList>
    </citation>
    <scope>NUCLEOTIDE SEQUENCE</scope>
</reference>
<feature type="compositionally biased region" description="Polar residues" evidence="9">
    <location>
        <begin position="179"/>
        <end position="189"/>
    </location>
</feature>
<accession>A0A1B6IGE8</accession>
<evidence type="ECO:0000256" key="7">
    <source>
        <dbReference type="PROSITE-ProRule" id="PRU00176"/>
    </source>
</evidence>
<dbReference type="GO" id="GO:0003723">
    <property type="term" value="F:RNA binding"/>
    <property type="evidence" value="ECO:0007669"/>
    <property type="project" value="UniProtKB-UniRule"/>
</dbReference>
<dbReference type="Pfam" id="PF01480">
    <property type="entry name" value="PWI"/>
    <property type="match status" value="1"/>
</dbReference>
<feature type="compositionally biased region" description="Basic residues" evidence="9">
    <location>
        <begin position="241"/>
        <end position="254"/>
    </location>
</feature>
<keyword evidence="5" id="KW-0175">Coiled coil</keyword>
<feature type="region of interest" description="Disordered" evidence="9">
    <location>
        <begin position="163"/>
        <end position="354"/>
    </location>
</feature>
<dbReference type="GO" id="GO:0008270">
    <property type="term" value="F:zinc ion binding"/>
    <property type="evidence" value="ECO:0007669"/>
    <property type="project" value="UniProtKB-KW"/>
</dbReference>
<dbReference type="InterPro" id="IPR002483">
    <property type="entry name" value="PWI_dom"/>
</dbReference>
<evidence type="ECO:0000256" key="2">
    <source>
        <dbReference type="ARBA" id="ARBA00022771"/>
    </source>
</evidence>
<dbReference type="EMBL" id="GECU01021718">
    <property type="protein sequence ID" value="JAS85988.1"/>
    <property type="molecule type" value="Transcribed_RNA"/>
</dbReference>
<dbReference type="Pfam" id="PF14605">
    <property type="entry name" value="Nup35_RRM_2"/>
    <property type="match status" value="1"/>
</dbReference>
<evidence type="ECO:0000256" key="8">
    <source>
        <dbReference type="PROSITE-ProRule" id="PRU00723"/>
    </source>
</evidence>
<dbReference type="InterPro" id="IPR000504">
    <property type="entry name" value="RRM_dom"/>
</dbReference>
<dbReference type="SUPFAM" id="SSF54928">
    <property type="entry name" value="RNA-binding domain, RBD"/>
    <property type="match status" value="2"/>
</dbReference>
<evidence type="ECO:0000256" key="3">
    <source>
        <dbReference type="ARBA" id="ARBA00022833"/>
    </source>
</evidence>
<evidence type="ECO:0000256" key="6">
    <source>
        <dbReference type="ARBA" id="ARBA00043866"/>
    </source>
</evidence>
<evidence type="ECO:0000256" key="1">
    <source>
        <dbReference type="ARBA" id="ARBA00022723"/>
    </source>
</evidence>
<evidence type="ECO:0008006" key="13">
    <source>
        <dbReference type="Google" id="ProtNLM"/>
    </source>
</evidence>
<dbReference type="InterPro" id="IPR035979">
    <property type="entry name" value="RBD_domain_sf"/>
</dbReference>
<comment type="function">
    <text evidence="6">May be involved in the turnover of nuclear polyadenylated (pA+) RNA.</text>
</comment>
<dbReference type="AlphaFoldDB" id="A0A1B6IGE8"/>
<dbReference type="PANTHER" id="PTHR14398:SF0">
    <property type="entry name" value="ZINC FINGER PROTEIN SWM"/>
    <property type="match status" value="1"/>
</dbReference>
<dbReference type="InterPro" id="IPR012677">
    <property type="entry name" value="Nucleotide-bd_a/b_plait_sf"/>
</dbReference>
<keyword evidence="1 8" id="KW-0479">Metal-binding</keyword>
<feature type="zinc finger region" description="C3H1-type" evidence="8">
    <location>
        <begin position="368"/>
        <end position="396"/>
    </location>
</feature>
<feature type="domain" description="C3H1-type" evidence="11">
    <location>
        <begin position="368"/>
        <end position="396"/>
    </location>
</feature>
<dbReference type="CDD" id="cd12257">
    <property type="entry name" value="RRM1_RBM26_like"/>
    <property type="match status" value="1"/>
</dbReference>
<evidence type="ECO:0000259" key="11">
    <source>
        <dbReference type="PROSITE" id="PS50103"/>
    </source>
</evidence>
<dbReference type="PANTHER" id="PTHR14398">
    <property type="entry name" value="RNA RECOGNITION RRM/RNP DOMAIN"/>
    <property type="match status" value="1"/>
</dbReference>
<dbReference type="FunFam" id="3.30.70.330:FF:000330">
    <property type="entry name" value="RNA-binding motif protein 26"/>
    <property type="match status" value="1"/>
</dbReference>
<dbReference type="SMART" id="SM00356">
    <property type="entry name" value="ZnF_C3H1"/>
    <property type="match status" value="1"/>
</dbReference>
<evidence type="ECO:0000259" key="10">
    <source>
        <dbReference type="PROSITE" id="PS50102"/>
    </source>
</evidence>
<proteinExistence type="predicted"/>
<feature type="domain" description="RRM" evidence="10">
    <location>
        <begin position="922"/>
        <end position="991"/>
    </location>
</feature>
<protein>
    <recommendedName>
        <fullName evidence="13">C3H1-type domain-containing protein</fullName>
    </recommendedName>
</protein>
<sequence>MIVGNPEAFKSWMTTILEPLCDADPEALAKYVYALVKKDKPTEELRKSMIAQLEVFLQKDTKDFVDLLFSKLESDAKNDFTFVKIKEEPVDRVEAAKTSIATDQAVSALPLPILPETVPETVQGVVEGAIGSSEVDINPTLEPVPALPPVGIPETTKPIVAVQPAKEQAAEESPKLLRNGSSYGSMSIKQTERRLSSSRSHDRKSDSEREEKVLRRRDSTVSPPLRRLERSRSRSWEPRSMPRRSRSKSRRSRSRGRERDRSRAWRNKSPPPRRVCYDRDRRMRSWSKSPLRSRSRSPPSSKLRARYRNRSPMARSRSRSHSPYDSPRKSLPLSGGGTPTQDSNHGDDLRLSASSHNIQSVVSVKEPLSKIRRCRDFDEKGFCMRGEMCPYDHGKDPVVLEDVGQVLSFSGPNVQGLPPPSLEPPAASINMPMLQPPTLGPMAMHHRPQLMRLPHNLSEYNPDAPSMEPRMWSKHPFRTSGRGMLRGGGVIRSPPGFAPHHQRELISVPVMEGEDVPFYAPVGNPMKRQCPPEFSNDAETIPPLKQRFDYSRLGNRRGNCSLQLKKIPQGLNNIAHLHNHFVKFGKIVNIQVSFEGDPEGALITFTSHAEASAAYKSTEAVLNNRFIKVFWYNPDKDNKQENISPLNRPSAKERLGAPVMNSVLNTPQPPSKPDTNSEMEKVFITGSNITKTVYIPTVLEKKTGVVKPDPKKLVVTTSFHNAQDIQIARESLRKKQEEKRKEAIKLTQHLFKRKTDLIDKFIAHQKVLIEKLEKGNFPPEQRAEIMSTITGFQENIDTMRKDLKTVVTKPTNTTTTLKVSPQMVKRTREEVGETPAATASLSTPHTQKQILDAELDMFNQEQEGKDTSELQKRVLELKNKAHNLGLLANNGVLRLPRNSTRYRTGRGRGGFNPHSTVDHRPTKLLISGFESDDKAEILEHFSKFGEVVDHVWDEATPALVVQFKTRKDAETAMAKGRNFQDRLMTITWFNPAQNMGMRSSGMRSVILLNDSVAELLSEHDDEEEALRINLDSNEDFLLQDEEEEEDEERSWRR</sequence>
<dbReference type="SMART" id="SM00360">
    <property type="entry name" value="RRM"/>
    <property type="match status" value="2"/>
</dbReference>
<evidence type="ECO:0000256" key="4">
    <source>
        <dbReference type="ARBA" id="ARBA00022884"/>
    </source>
</evidence>
<dbReference type="Gene3D" id="1.20.1390.10">
    <property type="entry name" value="PWI domain"/>
    <property type="match status" value="1"/>
</dbReference>
<dbReference type="InterPro" id="IPR045137">
    <property type="entry name" value="RBM26/27"/>
</dbReference>
<organism evidence="12">
    <name type="scientific">Homalodisca liturata</name>
    <dbReference type="NCBI Taxonomy" id="320908"/>
    <lineage>
        <taxon>Eukaryota</taxon>
        <taxon>Metazoa</taxon>
        <taxon>Ecdysozoa</taxon>
        <taxon>Arthropoda</taxon>
        <taxon>Hexapoda</taxon>
        <taxon>Insecta</taxon>
        <taxon>Pterygota</taxon>
        <taxon>Neoptera</taxon>
        <taxon>Paraneoptera</taxon>
        <taxon>Hemiptera</taxon>
        <taxon>Auchenorrhyncha</taxon>
        <taxon>Membracoidea</taxon>
        <taxon>Cicadellidae</taxon>
        <taxon>Cicadellinae</taxon>
        <taxon>Proconiini</taxon>
        <taxon>Homalodisca</taxon>
    </lineage>
</organism>
<dbReference type="Gene3D" id="3.30.70.330">
    <property type="match status" value="2"/>
</dbReference>
<dbReference type="InterPro" id="IPR000571">
    <property type="entry name" value="Znf_CCCH"/>
</dbReference>
<name>A0A1B6IGE8_9HEMI</name>
<dbReference type="PROSITE" id="PS50103">
    <property type="entry name" value="ZF_C3H1"/>
    <property type="match status" value="1"/>
</dbReference>